<dbReference type="SUPFAM" id="SSF52540">
    <property type="entry name" value="P-loop containing nucleoside triphosphate hydrolases"/>
    <property type="match status" value="1"/>
</dbReference>
<dbReference type="FunFam" id="3.40.50.300:FF:000042">
    <property type="entry name" value="Maltose/maltodextrin ABC transporter, ATP-binding protein"/>
    <property type="match status" value="1"/>
</dbReference>
<dbReference type="OrthoDB" id="9790614at2"/>
<evidence type="ECO:0000256" key="1">
    <source>
        <dbReference type="ARBA" id="ARBA00022448"/>
    </source>
</evidence>
<dbReference type="PROSITE" id="PS00211">
    <property type="entry name" value="ABC_TRANSPORTER_1"/>
    <property type="match status" value="1"/>
</dbReference>
<dbReference type="Gene3D" id="3.40.50.300">
    <property type="entry name" value="P-loop containing nucleotide triphosphate hydrolases"/>
    <property type="match status" value="1"/>
</dbReference>
<comment type="caution">
    <text evidence="9">The sequence shown here is derived from an EMBL/GenBank/DDBJ whole genome shotgun (WGS) entry which is preliminary data.</text>
</comment>
<evidence type="ECO:0000256" key="6">
    <source>
        <dbReference type="ARBA" id="ARBA00023136"/>
    </source>
</evidence>
<dbReference type="InterPro" id="IPR008995">
    <property type="entry name" value="Mo/tungstate-bd_C_term_dom"/>
</dbReference>
<dbReference type="Pfam" id="PF00005">
    <property type="entry name" value="ABC_tran"/>
    <property type="match status" value="1"/>
</dbReference>
<dbReference type="AlphaFoldDB" id="A0A2V2YSS5"/>
<dbReference type="InterPro" id="IPR003439">
    <property type="entry name" value="ABC_transporter-like_ATP-bd"/>
</dbReference>
<reference evidence="9 10" key="1">
    <citation type="submission" date="2018-05" db="EMBL/GenBank/DDBJ databases">
        <title>Genomic Encyclopedia of Type Strains, Phase III (KMG-III): the genomes of soil and plant-associated and newly described type strains.</title>
        <authorList>
            <person name="Whitman W."/>
        </authorList>
    </citation>
    <scope>NUCLEOTIDE SEQUENCE [LARGE SCALE GENOMIC DNA]</scope>
    <source>
        <strain evidence="9 10">CECT 5696</strain>
    </source>
</reference>
<feature type="compositionally biased region" description="Basic and acidic residues" evidence="7">
    <location>
        <begin position="374"/>
        <end position="388"/>
    </location>
</feature>
<gene>
    <name evidence="9" type="ORF">DFQ01_11658</name>
</gene>
<evidence type="ECO:0000256" key="2">
    <source>
        <dbReference type="ARBA" id="ARBA00022475"/>
    </source>
</evidence>
<keyword evidence="2" id="KW-1003">Cell membrane</keyword>
<dbReference type="InterPro" id="IPR047641">
    <property type="entry name" value="ABC_transpr_MalK/UgpC-like"/>
</dbReference>
<name>A0A2V2YSS5_9BACL</name>
<dbReference type="Gene3D" id="2.40.50.100">
    <property type="match status" value="1"/>
</dbReference>
<dbReference type="InterPro" id="IPR027417">
    <property type="entry name" value="P-loop_NTPase"/>
</dbReference>
<evidence type="ECO:0000256" key="7">
    <source>
        <dbReference type="SAM" id="MobiDB-lite"/>
    </source>
</evidence>
<keyword evidence="3" id="KW-0547">Nucleotide-binding</keyword>
<evidence type="ECO:0000313" key="9">
    <source>
        <dbReference type="EMBL" id="PWV98659.1"/>
    </source>
</evidence>
<keyword evidence="6" id="KW-0472">Membrane</keyword>
<evidence type="ECO:0000259" key="8">
    <source>
        <dbReference type="PROSITE" id="PS50893"/>
    </source>
</evidence>
<dbReference type="Proteomes" id="UP000246635">
    <property type="component" value="Unassembled WGS sequence"/>
</dbReference>
<dbReference type="SUPFAM" id="SSF50331">
    <property type="entry name" value="MOP-like"/>
    <property type="match status" value="1"/>
</dbReference>
<dbReference type="EMBL" id="QGTQ01000016">
    <property type="protein sequence ID" value="PWV98659.1"/>
    <property type="molecule type" value="Genomic_DNA"/>
</dbReference>
<dbReference type="PROSITE" id="PS50893">
    <property type="entry name" value="ABC_TRANSPORTER_2"/>
    <property type="match status" value="1"/>
</dbReference>
<keyword evidence="5" id="KW-1278">Translocase</keyword>
<keyword evidence="4 9" id="KW-0067">ATP-binding</keyword>
<dbReference type="GO" id="GO:0005524">
    <property type="term" value="F:ATP binding"/>
    <property type="evidence" value="ECO:0007669"/>
    <property type="project" value="UniProtKB-KW"/>
</dbReference>
<dbReference type="PANTHER" id="PTHR43875">
    <property type="entry name" value="MALTODEXTRIN IMPORT ATP-BINDING PROTEIN MSMX"/>
    <property type="match status" value="1"/>
</dbReference>
<feature type="region of interest" description="Disordered" evidence="7">
    <location>
        <begin position="370"/>
        <end position="394"/>
    </location>
</feature>
<dbReference type="Gene3D" id="2.40.50.140">
    <property type="entry name" value="Nucleic acid-binding proteins"/>
    <property type="match status" value="1"/>
</dbReference>
<keyword evidence="1" id="KW-0813">Transport</keyword>
<evidence type="ECO:0000256" key="5">
    <source>
        <dbReference type="ARBA" id="ARBA00022967"/>
    </source>
</evidence>
<sequence length="394" mass="44041">MGATAIELRDIQVSLDRKPILQDINLTIERGDFMTFLGPSGCGKTTLLRTIAGLQKVEEGTIAISGKEVANGATDFHLEPSKRRLSLVFQSYALWPHMTVYDNVAFGLQVRKMPKPDIRKSVYAALDKMRIPELADRYPSELSGGQQQRVAIARAIVTEPDILLLDEPLSNLDAKLRVEMRAELKRIHQELNTTIIYVTHDQHEAMTLSTKVAVFFGGRIVQLDRPRELYKHPRTLQVAQFIGNTGLHMNAVDGRMIGDSSSGYRLQTPLAVVPLEHASSVHVGREVVMTVRPEDIKLLVNRIPGSTAATVEAIFPSGADTHIQLQAGGASMMARVMGEPDCEPGNLLFMHVDTEQINLYDKQTGVRIEHRHTRQQDERAKENDHNENRLSYSR</sequence>
<protein>
    <submittedName>
        <fullName evidence="9">Carbohydrate ABC transporter ATP-binding protein (CUT1 family)</fullName>
    </submittedName>
</protein>
<dbReference type="PANTHER" id="PTHR43875:SF15">
    <property type="entry name" value="TREHALOSE IMPORT ATP-BINDING PROTEIN SUGC"/>
    <property type="match status" value="1"/>
</dbReference>
<feature type="domain" description="ABC transporter" evidence="8">
    <location>
        <begin position="6"/>
        <end position="242"/>
    </location>
</feature>
<evidence type="ECO:0000256" key="4">
    <source>
        <dbReference type="ARBA" id="ARBA00022840"/>
    </source>
</evidence>
<dbReference type="GO" id="GO:0016887">
    <property type="term" value="F:ATP hydrolysis activity"/>
    <property type="evidence" value="ECO:0007669"/>
    <property type="project" value="InterPro"/>
</dbReference>
<dbReference type="RefSeq" id="WP_110045450.1">
    <property type="nucleotide sequence ID" value="NZ_CP054612.1"/>
</dbReference>
<dbReference type="InterPro" id="IPR017871">
    <property type="entry name" value="ABC_transporter-like_CS"/>
</dbReference>
<dbReference type="InterPro" id="IPR012340">
    <property type="entry name" value="NA-bd_OB-fold"/>
</dbReference>
<dbReference type="GO" id="GO:0140359">
    <property type="term" value="F:ABC-type transporter activity"/>
    <property type="evidence" value="ECO:0007669"/>
    <property type="project" value="UniProtKB-ARBA"/>
</dbReference>
<evidence type="ECO:0000313" key="10">
    <source>
        <dbReference type="Proteomes" id="UP000246635"/>
    </source>
</evidence>
<evidence type="ECO:0000256" key="3">
    <source>
        <dbReference type="ARBA" id="ARBA00022741"/>
    </source>
</evidence>
<dbReference type="GO" id="GO:0055052">
    <property type="term" value="C:ATP-binding cassette (ABC) transporter complex, substrate-binding subunit-containing"/>
    <property type="evidence" value="ECO:0007669"/>
    <property type="project" value="TreeGrafter"/>
</dbReference>
<proteinExistence type="predicted"/>
<dbReference type="InterPro" id="IPR003593">
    <property type="entry name" value="AAA+_ATPase"/>
</dbReference>
<accession>A0A2V2YSS5</accession>
<dbReference type="SMART" id="SM00382">
    <property type="entry name" value="AAA"/>
    <property type="match status" value="1"/>
</dbReference>
<organism evidence="9 10">
    <name type="scientific">Paenibacillus cellulosilyticus</name>
    <dbReference type="NCBI Taxonomy" id="375489"/>
    <lineage>
        <taxon>Bacteria</taxon>
        <taxon>Bacillati</taxon>
        <taxon>Bacillota</taxon>
        <taxon>Bacilli</taxon>
        <taxon>Bacillales</taxon>
        <taxon>Paenibacillaceae</taxon>
        <taxon>Paenibacillus</taxon>
    </lineage>
</organism>
<keyword evidence="10" id="KW-1185">Reference proteome</keyword>